<proteinExistence type="evidence at transcript level"/>
<accession>F2DTQ7</accession>
<evidence type="ECO:0000313" key="1">
    <source>
        <dbReference type="EMBL" id="BAJ98478.1"/>
    </source>
</evidence>
<dbReference type="EMBL" id="AK367275">
    <property type="protein sequence ID" value="BAJ98478.1"/>
    <property type="molecule type" value="mRNA"/>
</dbReference>
<organism evidence="1">
    <name type="scientific">Hordeum vulgare subsp. vulgare</name>
    <name type="common">Domesticated barley</name>
    <dbReference type="NCBI Taxonomy" id="112509"/>
    <lineage>
        <taxon>Eukaryota</taxon>
        <taxon>Viridiplantae</taxon>
        <taxon>Streptophyta</taxon>
        <taxon>Embryophyta</taxon>
        <taxon>Tracheophyta</taxon>
        <taxon>Spermatophyta</taxon>
        <taxon>Magnoliopsida</taxon>
        <taxon>Liliopsida</taxon>
        <taxon>Poales</taxon>
        <taxon>Poaceae</taxon>
        <taxon>BOP clade</taxon>
        <taxon>Pooideae</taxon>
        <taxon>Triticodae</taxon>
        <taxon>Triticeae</taxon>
        <taxon>Hordeinae</taxon>
        <taxon>Hordeum</taxon>
    </lineage>
</organism>
<protein>
    <submittedName>
        <fullName evidence="1">Predicted protein</fullName>
    </submittedName>
</protein>
<dbReference type="AlphaFoldDB" id="F2DTQ7"/>
<sequence length="47" mass="5743">MYLSRKPLIIHVWEMSKLRFLSFSKPFQPYNSWKILMSSLYLKFISS</sequence>
<reference evidence="1" key="1">
    <citation type="journal article" date="2011" name="Plant Physiol.">
        <title>Comprehensive sequence analysis of 24,783 barley full-length cDNAs derived from 12 clone libraries.</title>
        <authorList>
            <person name="Matsumoto T."/>
            <person name="Tanaka T."/>
            <person name="Sakai H."/>
            <person name="Amano N."/>
            <person name="Kanamori H."/>
            <person name="Kurita K."/>
            <person name="Kikuta A."/>
            <person name="Kamiya K."/>
            <person name="Yamamoto M."/>
            <person name="Ikawa H."/>
            <person name="Fujii N."/>
            <person name="Hori K."/>
            <person name="Itoh T."/>
            <person name="Sato K."/>
        </authorList>
    </citation>
    <scope>NUCLEOTIDE SEQUENCE</scope>
    <source>
        <tissue evidence="1">Shoot and root</tissue>
    </source>
</reference>
<name>F2DTQ7_HORVV</name>